<feature type="transmembrane region" description="Helical" evidence="1">
    <location>
        <begin position="25"/>
        <end position="44"/>
    </location>
</feature>
<sequence length="350" mass="37276">MIDLKQLSSEVSGLFRDRGKRMAGLSFWGKVALVPIFAGVAGVSQFTDFESGKATAAQVCGISASIVVAVLSFVLGFADKDGADELAKAHEAVEAARIAQADLTQIDVLEMEHEQAIQLVESLSLMRALIESVLVAPAGTEVQFMQALLKASSRNLRVAMGFQSSHRWTITVYQAVSSAHRTFLTPVATSRAIECSLDNARSWEAGTGIAGASYANSCEVVIPDLTRPGLKELFGTKANASKEDDLDLYRSMAASPVRLDGRSHPWGVVVATSDQLAHFNADAFAAMRPDVVVKELAGIIALAAAAYSRISTLASTAPSLPDTEDDEGTKAVTNGFTNILHRMFNRGRAT</sequence>
<dbReference type="EMBL" id="JAUUDS010000006">
    <property type="protein sequence ID" value="MDP1028015.1"/>
    <property type="molecule type" value="Genomic_DNA"/>
</dbReference>
<dbReference type="RefSeq" id="WP_305173719.1">
    <property type="nucleotide sequence ID" value="NZ_JAUUDS010000006.1"/>
</dbReference>
<evidence type="ECO:0000313" key="2">
    <source>
        <dbReference type="EMBL" id="MDP1028015.1"/>
    </source>
</evidence>
<keyword evidence="3" id="KW-1185">Reference proteome</keyword>
<evidence type="ECO:0000313" key="3">
    <source>
        <dbReference type="Proteomes" id="UP001230685"/>
    </source>
</evidence>
<keyword evidence="1" id="KW-0472">Membrane</keyword>
<keyword evidence="1" id="KW-1133">Transmembrane helix</keyword>
<accession>A0ABT9EM41</accession>
<comment type="caution">
    <text evidence="2">The sequence shown here is derived from an EMBL/GenBank/DDBJ whole genome shotgun (WGS) entry which is preliminary data.</text>
</comment>
<gene>
    <name evidence="2" type="ORF">Q5H91_12395</name>
</gene>
<name>A0ABT9EM41_9SPHN</name>
<organism evidence="2 3">
    <name type="scientific">Sphingomonas aurea</name>
    <dbReference type="NCBI Taxonomy" id="3063994"/>
    <lineage>
        <taxon>Bacteria</taxon>
        <taxon>Pseudomonadati</taxon>
        <taxon>Pseudomonadota</taxon>
        <taxon>Alphaproteobacteria</taxon>
        <taxon>Sphingomonadales</taxon>
        <taxon>Sphingomonadaceae</taxon>
        <taxon>Sphingomonas</taxon>
    </lineage>
</organism>
<evidence type="ECO:0000256" key="1">
    <source>
        <dbReference type="SAM" id="Phobius"/>
    </source>
</evidence>
<evidence type="ECO:0008006" key="4">
    <source>
        <dbReference type="Google" id="ProtNLM"/>
    </source>
</evidence>
<dbReference type="Proteomes" id="UP001230685">
    <property type="component" value="Unassembled WGS sequence"/>
</dbReference>
<keyword evidence="1" id="KW-0812">Transmembrane</keyword>
<reference evidence="2 3" key="1">
    <citation type="submission" date="2023-07" db="EMBL/GenBank/DDBJ databases">
        <authorList>
            <person name="Kim M.K."/>
        </authorList>
    </citation>
    <scope>NUCLEOTIDE SEQUENCE [LARGE SCALE GENOMIC DNA]</scope>
    <source>
        <strain evidence="2 3">KR1UV-12</strain>
    </source>
</reference>
<feature type="transmembrane region" description="Helical" evidence="1">
    <location>
        <begin position="56"/>
        <end position="78"/>
    </location>
</feature>
<proteinExistence type="predicted"/>
<protein>
    <recommendedName>
        <fullName evidence="4">GAF domain-containing protein</fullName>
    </recommendedName>
</protein>